<reference evidence="2" key="1">
    <citation type="submission" date="2020-10" db="EMBL/GenBank/DDBJ databases">
        <authorList>
            <person name="Gilroy R."/>
        </authorList>
    </citation>
    <scope>NUCLEOTIDE SEQUENCE</scope>
    <source>
        <strain evidence="2">ChiW3-316</strain>
    </source>
</reference>
<sequence length="445" mass="52662">MPYDNERGGITTVKKYLDINVYEATQARLKYIFEHFENIYVSFSGGKDSGLLLNLVLDYKRRHNIQKKIGVFHQDFEAQYQTTTDFVTRMFENNINDIEPYWVCIPQASRCAVSNYQMYWYTWDPDKKAAWVRPMPKQDYIIKLENHNFDFYKYKMPQEDFYAEFGKWYARQHKGKSICLLGIRADESLNRYRAYANYKKTSVGEGKWNTKMGENFYHAYPLYDWTTKDVWVANGKFDFDYNHIYDLFYKAGLSINQMRVASPYHESAKDSLNLYRVLEPDTWIRVVGRVQGANFGAIYGSTKALGARKFTLPPGHTWRSYVKFLLATLPESIRQNYINKFKTSIRFWWKKGGVVNEDALKELEECNYPIRRNGPSGYNKSRDKIRFLGTPDNTDDIKSTIDIPSWKRMAVCILKNDHLCKYMGFTQTKKQAERERELMAKYRNL</sequence>
<dbReference type="Pfam" id="PF01507">
    <property type="entry name" value="PAPS_reduct"/>
    <property type="match status" value="1"/>
</dbReference>
<dbReference type="Pfam" id="PF11922">
    <property type="entry name" value="DUF3440"/>
    <property type="match status" value="1"/>
</dbReference>
<accession>A0A9D1M5X1</accession>
<dbReference type="CDD" id="cd23947">
    <property type="entry name" value="PAPS_reductase-like_YbdN"/>
    <property type="match status" value="1"/>
</dbReference>
<name>A0A9D1M5X1_9PROT</name>
<dbReference type="GO" id="GO:0003824">
    <property type="term" value="F:catalytic activity"/>
    <property type="evidence" value="ECO:0007669"/>
    <property type="project" value="InterPro"/>
</dbReference>
<dbReference type="InterPro" id="IPR014729">
    <property type="entry name" value="Rossmann-like_a/b/a_fold"/>
</dbReference>
<dbReference type="EMBL" id="DVNC01000062">
    <property type="protein sequence ID" value="HIU54167.1"/>
    <property type="molecule type" value="Genomic_DNA"/>
</dbReference>
<dbReference type="Proteomes" id="UP000824107">
    <property type="component" value="Unassembled WGS sequence"/>
</dbReference>
<dbReference type="Gene3D" id="3.40.50.620">
    <property type="entry name" value="HUPs"/>
    <property type="match status" value="1"/>
</dbReference>
<dbReference type="AlphaFoldDB" id="A0A9D1M5X1"/>
<dbReference type="GO" id="GO:0071453">
    <property type="term" value="P:cellular response to oxygen levels"/>
    <property type="evidence" value="ECO:0007669"/>
    <property type="project" value="TreeGrafter"/>
</dbReference>
<dbReference type="PANTHER" id="PTHR30083:SF0">
    <property type="entry name" value="3'-PHOSPHOADENOSINE 5'-PHOSPHOSULFATE SULFOTRANSFERASE (PAPS REDUCTASE)_FAD SYNTHETASE"/>
    <property type="match status" value="1"/>
</dbReference>
<dbReference type="InterPro" id="IPR002500">
    <property type="entry name" value="PAPS_reduct_dom"/>
</dbReference>
<feature type="domain" description="Phosphoadenosine phosphosulphate reductase" evidence="1">
    <location>
        <begin position="39"/>
        <end position="249"/>
    </location>
</feature>
<evidence type="ECO:0000259" key="1">
    <source>
        <dbReference type="Pfam" id="PF01507"/>
    </source>
</evidence>
<dbReference type="InterPro" id="IPR021845">
    <property type="entry name" value="DUF3440"/>
</dbReference>
<proteinExistence type="predicted"/>
<protein>
    <submittedName>
        <fullName evidence="2">DUF3440 domain-containing protein</fullName>
    </submittedName>
</protein>
<gene>
    <name evidence="2" type="ORF">IAD20_08835</name>
</gene>
<dbReference type="SUPFAM" id="SSF52402">
    <property type="entry name" value="Adenine nucleotide alpha hydrolases-like"/>
    <property type="match status" value="1"/>
</dbReference>
<reference evidence="2" key="2">
    <citation type="journal article" date="2021" name="PeerJ">
        <title>Extensive microbial diversity within the chicken gut microbiome revealed by metagenomics and culture.</title>
        <authorList>
            <person name="Gilroy R."/>
            <person name="Ravi A."/>
            <person name="Getino M."/>
            <person name="Pursley I."/>
            <person name="Horton D.L."/>
            <person name="Alikhan N.F."/>
            <person name="Baker D."/>
            <person name="Gharbi K."/>
            <person name="Hall N."/>
            <person name="Watson M."/>
            <person name="Adriaenssens E.M."/>
            <person name="Foster-Nyarko E."/>
            <person name="Jarju S."/>
            <person name="Secka A."/>
            <person name="Antonio M."/>
            <person name="Oren A."/>
            <person name="Chaudhuri R.R."/>
            <person name="La Ragione R."/>
            <person name="Hildebrand F."/>
            <person name="Pallen M.J."/>
        </authorList>
    </citation>
    <scope>NUCLEOTIDE SEQUENCE</scope>
    <source>
        <strain evidence="2">ChiW3-316</strain>
    </source>
</reference>
<evidence type="ECO:0000313" key="2">
    <source>
        <dbReference type="EMBL" id="HIU54167.1"/>
    </source>
</evidence>
<comment type="caution">
    <text evidence="2">The sequence shown here is derived from an EMBL/GenBank/DDBJ whole genome shotgun (WGS) entry which is preliminary data.</text>
</comment>
<organism evidence="2 3">
    <name type="scientific">Candidatus Scatocola faecipullorum</name>
    <dbReference type="NCBI Taxonomy" id="2840917"/>
    <lineage>
        <taxon>Bacteria</taxon>
        <taxon>Pseudomonadati</taxon>
        <taxon>Pseudomonadota</taxon>
        <taxon>Alphaproteobacteria</taxon>
        <taxon>Rhodospirillales</taxon>
        <taxon>Rhodospirillaceae</taxon>
        <taxon>Rhodospirillaceae incertae sedis</taxon>
        <taxon>Candidatus Scatocola</taxon>
    </lineage>
</organism>
<evidence type="ECO:0000313" key="3">
    <source>
        <dbReference type="Proteomes" id="UP000824107"/>
    </source>
</evidence>
<dbReference type="PANTHER" id="PTHR30083">
    <property type="entry name" value="TRANSCRIPTIONAL REGULATOR-RELATED"/>
    <property type="match status" value="1"/>
</dbReference>